<dbReference type="InterPro" id="IPR005565">
    <property type="entry name" value="Hemolysn_activator_HlyB_C"/>
</dbReference>
<comment type="caution">
    <text evidence="3">The sequence shown here is derived from an EMBL/GenBank/DDBJ whole genome shotgun (WGS) entry which is preliminary data.</text>
</comment>
<dbReference type="EMBL" id="JACNEP010000014">
    <property type="protein sequence ID" value="MBC3767209.1"/>
    <property type="molecule type" value="Genomic_DNA"/>
</dbReference>
<keyword evidence="4" id="KW-1185">Reference proteome</keyword>
<feature type="chain" id="PRO_5035223805" description="Haemolysin activator HlyB C-terminal domain-containing protein" evidence="1">
    <location>
        <begin position="32"/>
        <end position="529"/>
    </location>
</feature>
<keyword evidence="1" id="KW-0732">Signal</keyword>
<reference evidence="3" key="2">
    <citation type="submission" date="2020-08" db="EMBL/GenBank/DDBJ databases">
        <authorList>
            <person name="Lai Q."/>
        </authorList>
    </citation>
    <scope>NUCLEOTIDE SEQUENCE</scope>
    <source>
        <strain evidence="3">S27-2</strain>
    </source>
</reference>
<feature type="domain" description="Haemolysin activator HlyB C-terminal" evidence="2">
    <location>
        <begin position="336"/>
        <end position="491"/>
    </location>
</feature>
<evidence type="ECO:0000313" key="4">
    <source>
        <dbReference type="Proteomes" id="UP000601768"/>
    </source>
</evidence>
<proteinExistence type="predicted"/>
<dbReference type="PROSITE" id="PS51257">
    <property type="entry name" value="PROKAR_LIPOPROTEIN"/>
    <property type="match status" value="1"/>
</dbReference>
<organism evidence="3 4">
    <name type="scientific">Neptunicella marina</name>
    <dbReference type="NCBI Taxonomy" id="2125989"/>
    <lineage>
        <taxon>Bacteria</taxon>
        <taxon>Pseudomonadati</taxon>
        <taxon>Pseudomonadota</taxon>
        <taxon>Gammaproteobacteria</taxon>
        <taxon>Alteromonadales</taxon>
        <taxon>Alteromonadaceae</taxon>
        <taxon>Neptunicella</taxon>
    </lineage>
</organism>
<dbReference type="RefSeq" id="WP_186507723.1">
    <property type="nucleotide sequence ID" value="NZ_JACNEP010000014.1"/>
</dbReference>
<protein>
    <recommendedName>
        <fullName evidence="2">Haemolysin activator HlyB C-terminal domain-containing protein</fullName>
    </recommendedName>
</protein>
<evidence type="ECO:0000313" key="3">
    <source>
        <dbReference type="EMBL" id="MBC3767209.1"/>
    </source>
</evidence>
<dbReference type="Pfam" id="PF03865">
    <property type="entry name" value="ShlB"/>
    <property type="match status" value="1"/>
</dbReference>
<dbReference type="AlphaFoldDB" id="A0A8J6IW38"/>
<name>A0A8J6IW38_9ALTE</name>
<evidence type="ECO:0000256" key="1">
    <source>
        <dbReference type="SAM" id="SignalP"/>
    </source>
</evidence>
<gene>
    <name evidence="3" type="ORF">H8B19_15115</name>
</gene>
<accession>A0A8J6IW38</accession>
<feature type="signal peptide" evidence="1">
    <location>
        <begin position="1"/>
        <end position="31"/>
    </location>
</feature>
<sequence>MKHKLNPKSFILNPYLLAGCALWQAWQPVSAADSCDTPAETVLTINPIFDIYDPETTWLHRFANKLHIETQPSTLRNELAYFDLCDTSDTKLAELERYLRQRRYIREAKVSKDADGKINIETWDNWTLMPEISFGRKGGKNQFSMGLKDRNVLGLGIDMDVSYYDDIQSSGYKFVSRFPLFLGYNATGSIELQDNDDGQVIKYAIDRPFISFETDWAAHMLSQHEKSIYNLYQNVDDEILFARHYEQTSAQYGWLGYRYEHAALRYWVGYFHQQQLFDPLPDQPLPADRQLSYPWFGVDYVEDGYQELQDIHLIGNIEDINLGWSWKSRFGYSPPNSYSDGTWIFKQSISKGVQLADKILMLASTDWNMEFSQRNSLRYHGSLETELFYRYADKWAWYNRIFTELSHRAYIDEPVTIGGDTRLRGYPIQYSHGERSVLMTNEIRYYPKINLYQIFELGAVAFMDVARISGDVSANNMDHGWLSSVGVGLRLYSSHSSDKQVLHLDFAHPMSSGADLSSIEIRMEVKQSF</sequence>
<dbReference type="Gene3D" id="2.40.160.50">
    <property type="entry name" value="membrane protein fhac: a member of the omp85/tpsb transporter family"/>
    <property type="match status" value="1"/>
</dbReference>
<evidence type="ECO:0000259" key="2">
    <source>
        <dbReference type="Pfam" id="PF03865"/>
    </source>
</evidence>
<reference evidence="3" key="1">
    <citation type="journal article" date="2018" name="Int. J. Syst. Evol. Microbiol.">
        <title>Neptunicella marina gen. nov., sp. nov., isolated from surface seawater.</title>
        <authorList>
            <person name="Liu X."/>
            <person name="Lai Q."/>
            <person name="Du Y."/>
            <person name="Zhang X."/>
            <person name="Liu Z."/>
            <person name="Sun F."/>
            <person name="Shao Z."/>
        </authorList>
    </citation>
    <scope>NUCLEOTIDE SEQUENCE</scope>
    <source>
        <strain evidence="3">S27-2</strain>
    </source>
</reference>
<dbReference type="Proteomes" id="UP000601768">
    <property type="component" value="Unassembled WGS sequence"/>
</dbReference>